<dbReference type="AlphaFoldDB" id="A0A951U464"/>
<dbReference type="EMBL" id="JAHHHV010000030">
    <property type="protein sequence ID" value="MBW4465091.1"/>
    <property type="molecule type" value="Genomic_DNA"/>
</dbReference>
<sequence length="49" mass="5801">MDDLEKMLEFVEIEITLAEGLEEISKIEVQHSEELYNWAKQRSHIDNVP</sequence>
<reference evidence="1" key="2">
    <citation type="journal article" date="2022" name="Microbiol. Resour. Announc.">
        <title>Metagenome Sequencing to Explore Phylogenomics of Terrestrial Cyanobacteria.</title>
        <authorList>
            <person name="Ward R.D."/>
            <person name="Stajich J.E."/>
            <person name="Johansen J.R."/>
            <person name="Huntemann M."/>
            <person name="Clum A."/>
            <person name="Foster B."/>
            <person name="Foster B."/>
            <person name="Roux S."/>
            <person name="Palaniappan K."/>
            <person name="Varghese N."/>
            <person name="Mukherjee S."/>
            <person name="Reddy T.B.K."/>
            <person name="Daum C."/>
            <person name="Copeland A."/>
            <person name="Chen I.A."/>
            <person name="Ivanova N.N."/>
            <person name="Kyrpides N.C."/>
            <person name="Shapiro N."/>
            <person name="Eloe-Fadrosh E.A."/>
            <person name="Pietrasiak N."/>
        </authorList>
    </citation>
    <scope>NUCLEOTIDE SEQUENCE</scope>
    <source>
        <strain evidence="1">GSE-TBD4-15B</strain>
    </source>
</reference>
<proteinExistence type="predicted"/>
<accession>A0A951U464</accession>
<reference evidence="1" key="1">
    <citation type="submission" date="2021-05" db="EMBL/GenBank/DDBJ databases">
        <authorList>
            <person name="Pietrasiak N."/>
            <person name="Ward R."/>
            <person name="Stajich J.E."/>
            <person name="Kurbessoian T."/>
        </authorList>
    </citation>
    <scope>NUCLEOTIDE SEQUENCE</scope>
    <source>
        <strain evidence="1">GSE-TBD4-15B</strain>
    </source>
</reference>
<protein>
    <submittedName>
        <fullName evidence="1">Uncharacterized protein</fullName>
    </submittedName>
</protein>
<name>A0A951U464_9CYAN</name>
<evidence type="ECO:0000313" key="2">
    <source>
        <dbReference type="Proteomes" id="UP000707356"/>
    </source>
</evidence>
<organism evidence="1 2">
    <name type="scientific">Pegethrix bostrychoides GSE-TBD4-15B</name>
    <dbReference type="NCBI Taxonomy" id="2839662"/>
    <lineage>
        <taxon>Bacteria</taxon>
        <taxon>Bacillati</taxon>
        <taxon>Cyanobacteriota</taxon>
        <taxon>Cyanophyceae</taxon>
        <taxon>Oculatellales</taxon>
        <taxon>Oculatellaceae</taxon>
        <taxon>Pegethrix</taxon>
    </lineage>
</organism>
<comment type="caution">
    <text evidence="1">The sequence shown here is derived from an EMBL/GenBank/DDBJ whole genome shotgun (WGS) entry which is preliminary data.</text>
</comment>
<dbReference type="Proteomes" id="UP000707356">
    <property type="component" value="Unassembled WGS sequence"/>
</dbReference>
<evidence type="ECO:0000313" key="1">
    <source>
        <dbReference type="EMBL" id="MBW4465091.1"/>
    </source>
</evidence>
<gene>
    <name evidence="1" type="ORF">KME07_06580</name>
</gene>